<proteinExistence type="predicted"/>
<evidence type="ECO:0000256" key="1">
    <source>
        <dbReference type="SAM" id="MobiDB-lite"/>
    </source>
</evidence>
<dbReference type="RefSeq" id="XP_062765235.1">
    <property type="nucleotide sequence ID" value="XM_062911665.1"/>
</dbReference>
<protein>
    <submittedName>
        <fullName evidence="3">Uncharacterized protein</fullName>
    </submittedName>
</protein>
<organism evidence="3 4">
    <name type="scientific">Podospora pseudopauciseta</name>
    <dbReference type="NCBI Taxonomy" id="2093780"/>
    <lineage>
        <taxon>Eukaryota</taxon>
        <taxon>Fungi</taxon>
        <taxon>Dikarya</taxon>
        <taxon>Ascomycota</taxon>
        <taxon>Pezizomycotina</taxon>
        <taxon>Sordariomycetes</taxon>
        <taxon>Sordariomycetidae</taxon>
        <taxon>Sordariales</taxon>
        <taxon>Podosporaceae</taxon>
        <taxon>Podospora</taxon>
    </lineage>
</organism>
<gene>
    <name evidence="3" type="ORF">QC763_400515</name>
</gene>
<feature type="region of interest" description="Disordered" evidence="1">
    <location>
        <begin position="147"/>
        <end position="176"/>
    </location>
</feature>
<feature type="signal peptide" evidence="2">
    <location>
        <begin position="1"/>
        <end position="21"/>
    </location>
</feature>
<sequence length="176" mass="19254">MFSFAIHVCSVLLAPFGLVCGLLKILEDPEAAGPPSGYSIVPIELDVPIDLNTPGSATVHLSGTIQDVVARHCGWCLGNLQPMPMARYRHVWWDHLLQGWAGGALVVELVYLETTLILNETATLPYTRQSTEELLLQRTLSIHASLTQSVRPPASPPRHLGKPAPHSRAPMLPRIF</sequence>
<keyword evidence="4" id="KW-1185">Reference proteome</keyword>
<name>A0ABR0HBA9_9PEZI</name>
<keyword evidence="2" id="KW-0732">Signal</keyword>
<reference evidence="3 4" key="1">
    <citation type="journal article" date="2023" name="bioRxiv">
        <title>High-quality genome assemblies of four members of thePodospora anserinaspecies complex.</title>
        <authorList>
            <person name="Ament-Velasquez S.L."/>
            <person name="Vogan A.A."/>
            <person name="Wallerman O."/>
            <person name="Hartmann F."/>
            <person name="Gautier V."/>
            <person name="Silar P."/>
            <person name="Giraud T."/>
            <person name="Johannesson H."/>
        </authorList>
    </citation>
    <scope>NUCLEOTIDE SEQUENCE [LARGE SCALE GENOMIC DNA]</scope>
    <source>
        <strain evidence="3 4">CBS 411.78</strain>
    </source>
</reference>
<feature type="chain" id="PRO_5046538824" evidence="2">
    <location>
        <begin position="22"/>
        <end position="176"/>
    </location>
</feature>
<comment type="caution">
    <text evidence="3">The sequence shown here is derived from an EMBL/GenBank/DDBJ whole genome shotgun (WGS) entry which is preliminary data.</text>
</comment>
<evidence type="ECO:0000256" key="2">
    <source>
        <dbReference type="SAM" id="SignalP"/>
    </source>
</evidence>
<accession>A0ABR0HBA9</accession>
<evidence type="ECO:0000313" key="4">
    <source>
        <dbReference type="Proteomes" id="UP001326199"/>
    </source>
</evidence>
<dbReference type="EMBL" id="JAFFHB010000005">
    <property type="protein sequence ID" value="KAK4665269.1"/>
    <property type="molecule type" value="Genomic_DNA"/>
</dbReference>
<evidence type="ECO:0000313" key="3">
    <source>
        <dbReference type="EMBL" id="KAK4665269.1"/>
    </source>
</evidence>
<dbReference type="Proteomes" id="UP001326199">
    <property type="component" value="Unassembled WGS sequence"/>
</dbReference>
<dbReference type="GeneID" id="87932008"/>